<dbReference type="PANTHER" id="PTHR10241:SF25">
    <property type="entry name" value="TOMOSYN, ISOFORM C"/>
    <property type="match status" value="1"/>
</dbReference>
<dbReference type="GO" id="GO:0005737">
    <property type="term" value="C:cytoplasm"/>
    <property type="evidence" value="ECO:0007669"/>
    <property type="project" value="TreeGrafter"/>
</dbReference>
<dbReference type="GO" id="GO:0019905">
    <property type="term" value="F:syntaxin binding"/>
    <property type="evidence" value="ECO:0007669"/>
    <property type="project" value="TreeGrafter"/>
</dbReference>
<protein>
    <submittedName>
        <fullName evidence="1">Uncharacterized protein</fullName>
    </submittedName>
</protein>
<dbReference type="EMBL" id="CAADRP010000524">
    <property type="protein sequence ID" value="VFU29255.1"/>
    <property type="molecule type" value="Genomic_DNA"/>
</dbReference>
<accession>A0A6N2KMC9</accession>
<evidence type="ECO:0000313" key="1">
    <source>
        <dbReference type="EMBL" id="VFU29255.1"/>
    </source>
</evidence>
<dbReference type="GO" id="GO:0045159">
    <property type="term" value="F:myosin II binding"/>
    <property type="evidence" value="ECO:0007669"/>
    <property type="project" value="TreeGrafter"/>
</dbReference>
<dbReference type="PANTHER" id="PTHR10241">
    <property type="entry name" value="LETHAL 2 GIANT LARVAE PROTEIN"/>
    <property type="match status" value="1"/>
</dbReference>
<name>A0A6N2KMC9_SALVM</name>
<dbReference type="AlphaFoldDB" id="A0A6N2KMC9"/>
<dbReference type="GO" id="GO:0005096">
    <property type="term" value="F:GTPase activator activity"/>
    <property type="evidence" value="ECO:0007669"/>
    <property type="project" value="TreeGrafter"/>
</dbReference>
<gene>
    <name evidence="1" type="ORF">SVIM_LOCUS105155</name>
</gene>
<sequence>MLSAKRLIQKAVLLRHHQEERSSLTAADLDLQVVVHYGIPSTASLLAFDSIQRLLAIATLDGRLKVFGGDGIEVIFTSPKQLPYKNIEVWFYSGDVHGLESGEQMLSIFVTMGNEYNCVFCDQSLLFHVQN</sequence>
<dbReference type="GO" id="GO:0006893">
    <property type="term" value="P:Golgi to plasma membrane transport"/>
    <property type="evidence" value="ECO:0007669"/>
    <property type="project" value="TreeGrafter"/>
</dbReference>
<reference evidence="1" key="1">
    <citation type="submission" date="2019-03" db="EMBL/GenBank/DDBJ databases">
        <authorList>
            <person name="Mank J."/>
            <person name="Almeida P."/>
        </authorList>
    </citation>
    <scope>NUCLEOTIDE SEQUENCE</scope>
    <source>
        <strain evidence="1">78183</strain>
    </source>
</reference>
<proteinExistence type="predicted"/>
<dbReference type="GO" id="GO:0005886">
    <property type="term" value="C:plasma membrane"/>
    <property type="evidence" value="ECO:0007669"/>
    <property type="project" value="TreeGrafter"/>
</dbReference>
<dbReference type="GO" id="GO:0006887">
    <property type="term" value="P:exocytosis"/>
    <property type="evidence" value="ECO:0007669"/>
    <property type="project" value="TreeGrafter"/>
</dbReference>
<organism evidence="1">
    <name type="scientific">Salix viminalis</name>
    <name type="common">Common osier</name>
    <name type="synonym">Basket willow</name>
    <dbReference type="NCBI Taxonomy" id="40686"/>
    <lineage>
        <taxon>Eukaryota</taxon>
        <taxon>Viridiplantae</taxon>
        <taxon>Streptophyta</taxon>
        <taxon>Embryophyta</taxon>
        <taxon>Tracheophyta</taxon>
        <taxon>Spermatophyta</taxon>
        <taxon>Magnoliopsida</taxon>
        <taxon>eudicotyledons</taxon>
        <taxon>Gunneridae</taxon>
        <taxon>Pentapetalae</taxon>
        <taxon>rosids</taxon>
        <taxon>fabids</taxon>
        <taxon>Malpighiales</taxon>
        <taxon>Salicaceae</taxon>
        <taxon>Saliceae</taxon>
        <taxon>Salix</taxon>
    </lineage>
</organism>